<evidence type="ECO:0000313" key="2">
    <source>
        <dbReference type="Proteomes" id="UP000001916"/>
    </source>
</evidence>
<sequence length="144" mass="16105">MLGEAWIRRSRNRRYRRLAALFAGPLGPALIGHPKLAGAEAEVLQRCPGAPGLLCEATGGVARTCWVRRLEALAQSAAKGGKRRRNQEAALIRKEALPCLEFLTSRWPREWEPVLEYTRRQLEADLQYLEKETADEPPSGEKSA</sequence>
<protein>
    <submittedName>
        <fullName evidence="1">Uncharacterized protein</fullName>
    </submittedName>
</protein>
<keyword evidence="2" id="KW-1185">Reference proteome</keyword>
<dbReference type="HOGENOM" id="CLU_1874473_0_0_0"/>
<dbReference type="KEGG" id="msv:Mesil_0854"/>
<proteinExistence type="predicted"/>
<dbReference type="RefSeq" id="WP_013157352.1">
    <property type="nucleotide sequence ID" value="NC_014212.1"/>
</dbReference>
<dbReference type="Proteomes" id="UP000001916">
    <property type="component" value="Chromosome"/>
</dbReference>
<gene>
    <name evidence="1" type="ordered locus">Mesil_0854</name>
</gene>
<dbReference type="EMBL" id="CP002042">
    <property type="protein sequence ID" value="ADH62766.1"/>
    <property type="molecule type" value="Genomic_DNA"/>
</dbReference>
<reference evidence="1 2" key="1">
    <citation type="journal article" date="2010" name="Stand. Genomic Sci.">
        <title>Complete genome sequence of Meiothermus silvanus type strain (VI-R2).</title>
        <authorList>
            <person name="Sikorski J."/>
            <person name="Tindall B.J."/>
            <person name="Lowry S."/>
            <person name="Lucas S."/>
            <person name="Nolan M."/>
            <person name="Copeland A."/>
            <person name="Glavina Del Rio T."/>
            <person name="Tice H."/>
            <person name="Cheng J.F."/>
            <person name="Han C."/>
            <person name="Pitluck S."/>
            <person name="Liolios K."/>
            <person name="Ivanova N."/>
            <person name="Mavromatis K."/>
            <person name="Mikhailova N."/>
            <person name="Pati A."/>
            <person name="Goodwin L."/>
            <person name="Chen A."/>
            <person name="Palaniappan K."/>
            <person name="Land M."/>
            <person name="Hauser L."/>
            <person name="Chang Y.J."/>
            <person name="Jeffries C.D."/>
            <person name="Rohde M."/>
            <person name="Goker M."/>
            <person name="Woyke T."/>
            <person name="Bristow J."/>
            <person name="Eisen J.A."/>
            <person name="Markowitz V."/>
            <person name="Hugenholtz P."/>
            <person name="Kyrpides N.C."/>
            <person name="Klenk H.P."/>
            <person name="Lapidus A."/>
        </authorList>
    </citation>
    <scope>NUCLEOTIDE SEQUENCE [LARGE SCALE GENOMIC DNA]</scope>
    <source>
        <strain evidence="2">ATCC 700542 / DSM 9946 / VI-R2</strain>
    </source>
</reference>
<dbReference type="AlphaFoldDB" id="D7BBX0"/>
<dbReference type="eggNOG" id="ENOG5032UJZ">
    <property type="taxonomic scope" value="Bacteria"/>
</dbReference>
<evidence type="ECO:0000313" key="1">
    <source>
        <dbReference type="EMBL" id="ADH62766.1"/>
    </source>
</evidence>
<dbReference type="OrthoDB" id="32691at2"/>
<accession>D7BBX0</accession>
<name>D7BBX0_ALLS1</name>
<organism evidence="1 2">
    <name type="scientific">Allomeiothermus silvanus (strain ATCC 700542 / DSM 9946 / NBRC 106475 / NCIMB 13440 / VI-R2)</name>
    <name type="common">Thermus silvanus</name>
    <dbReference type="NCBI Taxonomy" id="526227"/>
    <lineage>
        <taxon>Bacteria</taxon>
        <taxon>Thermotogati</taxon>
        <taxon>Deinococcota</taxon>
        <taxon>Deinococci</taxon>
        <taxon>Thermales</taxon>
        <taxon>Thermaceae</taxon>
        <taxon>Allomeiothermus</taxon>
    </lineage>
</organism>